<sequence>MSKKVELIAIGGSAGSFYVILEILQALPLDFCIPILIVIHRKYTVQHDFDSILSRKTNIPVKEISDKEVIRPGIAYLCPPDYHVLIEKEHIFSLDESEKVCFSRPSIDVVFESAADIYASDLLGILLSGANSDGANGLQAIKKQGGQTIVQDLEEAKFIEMPRAAMNQNAQTKVLKTKEIIKYLLSLDYQNGKN</sequence>
<organism evidence="7 8">
    <name type="scientific">Pseudopedobacter beijingensis</name>
    <dbReference type="NCBI Taxonomy" id="1207056"/>
    <lineage>
        <taxon>Bacteria</taxon>
        <taxon>Pseudomonadati</taxon>
        <taxon>Bacteroidota</taxon>
        <taxon>Sphingobacteriia</taxon>
        <taxon>Sphingobacteriales</taxon>
        <taxon>Sphingobacteriaceae</taxon>
        <taxon>Pseudopedobacter</taxon>
    </lineage>
</organism>
<evidence type="ECO:0000256" key="1">
    <source>
        <dbReference type="ARBA" id="ARBA00022801"/>
    </source>
</evidence>
<reference evidence="8" key="1">
    <citation type="journal article" date="2019" name="Int. J. Syst. Evol. Microbiol.">
        <title>The Global Catalogue of Microorganisms (GCM) 10K type strain sequencing project: providing services to taxonomists for standard genome sequencing and annotation.</title>
        <authorList>
            <consortium name="The Broad Institute Genomics Platform"/>
            <consortium name="The Broad Institute Genome Sequencing Center for Infectious Disease"/>
            <person name="Wu L."/>
            <person name="Ma J."/>
        </authorList>
    </citation>
    <scope>NUCLEOTIDE SEQUENCE [LARGE SCALE GENOMIC DNA]</scope>
    <source>
        <strain evidence="8">CCUG 53762</strain>
    </source>
</reference>
<dbReference type="PANTHER" id="PTHR42872:SF3">
    <property type="entry name" value="PROTEIN-GLUTAMATE METHYLESTERASE_PROTEIN-GLUTAMINE GLUTAMINASE 1"/>
    <property type="match status" value="1"/>
</dbReference>
<protein>
    <recommendedName>
        <fullName evidence="2">protein-glutamate methylesterase</fullName>
        <ecNumber evidence="2">3.1.1.61</ecNumber>
    </recommendedName>
</protein>
<accession>A0ABW4IE99</accession>
<evidence type="ECO:0000256" key="4">
    <source>
        <dbReference type="PROSITE-ProRule" id="PRU00050"/>
    </source>
</evidence>
<dbReference type="SUPFAM" id="SSF52738">
    <property type="entry name" value="Methylesterase CheB, C-terminal domain"/>
    <property type="match status" value="1"/>
</dbReference>
<comment type="catalytic activity">
    <reaction evidence="3">
        <text>[protein]-L-glutamate 5-O-methyl ester + H2O = L-glutamyl-[protein] + methanol + H(+)</text>
        <dbReference type="Rhea" id="RHEA:23236"/>
        <dbReference type="Rhea" id="RHEA-COMP:10208"/>
        <dbReference type="Rhea" id="RHEA-COMP:10311"/>
        <dbReference type="ChEBI" id="CHEBI:15377"/>
        <dbReference type="ChEBI" id="CHEBI:15378"/>
        <dbReference type="ChEBI" id="CHEBI:17790"/>
        <dbReference type="ChEBI" id="CHEBI:29973"/>
        <dbReference type="ChEBI" id="CHEBI:82795"/>
        <dbReference type="EC" id="3.1.1.61"/>
    </reaction>
</comment>
<keyword evidence="4" id="KW-0145">Chemotaxis</keyword>
<keyword evidence="5" id="KW-0472">Membrane</keyword>
<name>A0ABW4IE99_9SPHI</name>
<dbReference type="InterPro" id="IPR000673">
    <property type="entry name" value="Sig_transdc_resp-reg_Me-estase"/>
</dbReference>
<feature type="domain" description="CheB-type methylesterase" evidence="6">
    <location>
        <begin position="6"/>
        <end position="186"/>
    </location>
</feature>
<dbReference type="EC" id="3.1.1.61" evidence="2"/>
<dbReference type="PROSITE" id="PS50122">
    <property type="entry name" value="CHEB"/>
    <property type="match status" value="1"/>
</dbReference>
<evidence type="ECO:0000259" key="6">
    <source>
        <dbReference type="PROSITE" id="PS50122"/>
    </source>
</evidence>
<keyword evidence="5" id="KW-0812">Transmembrane</keyword>
<keyword evidence="1 4" id="KW-0378">Hydrolase</keyword>
<feature type="active site" evidence="4">
    <location>
        <position position="40"/>
    </location>
</feature>
<dbReference type="InterPro" id="IPR035909">
    <property type="entry name" value="CheB_C"/>
</dbReference>
<dbReference type="Pfam" id="PF01339">
    <property type="entry name" value="CheB_methylest"/>
    <property type="match status" value="1"/>
</dbReference>
<feature type="transmembrane region" description="Helical" evidence="5">
    <location>
        <begin position="7"/>
        <end position="27"/>
    </location>
</feature>
<dbReference type="Gene3D" id="3.40.50.180">
    <property type="entry name" value="Methylesterase CheB, C-terminal domain"/>
    <property type="match status" value="1"/>
</dbReference>
<gene>
    <name evidence="7" type="ORF">ACFSAH_12345</name>
</gene>
<keyword evidence="5" id="KW-1133">Transmembrane helix</keyword>
<dbReference type="CDD" id="cd16433">
    <property type="entry name" value="CheB"/>
    <property type="match status" value="1"/>
</dbReference>
<feature type="active site" evidence="4">
    <location>
        <position position="13"/>
    </location>
</feature>
<feature type="active site" evidence="4">
    <location>
        <position position="133"/>
    </location>
</feature>
<evidence type="ECO:0000313" key="8">
    <source>
        <dbReference type="Proteomes" id="UP001597118"/>
    </source>
</evidence>
<evidence type="ECO:0000256" key="2">
    <source>
        <dbReference type="ARBA" id="ARBA00039140"/>
    </source>
</evidence>
<dbReference type="Proteomes" id="UP001597118">
    <property type="component" value="Unassembled WGS sequence"/>
</dbReference>
<comment type="caution">
    <text evidence="7">The sequence shown here is derived from an EMBL/GenBank/DDBJ whole genome shotgun (WGS) entry which is preliminary data.</text>
</comment>
<keyword evidence="8" id="KW-1185">Reference proteome</keyword>
<dbReference type="PANTHER" id="PTHR42872">
    <property type="entry name" value="PROTEIN-GLUTAMATE METHYLESTERASE/PROTEIN-GLUTAMINE GLUTAMINASE"/>
    <property type="match status" value="1"/>
</dbReference>
<evidence type="ECO:0000313" key="7">
    <source>
        <dbReference type="EMBL" id="MFD1630674.1"/>
    </source>
</evidence>
<dbReference type="EMBL" id="JBHUDG010000019">
    <property type="protein sequence ID" value="MFD1630674.1"/>
    <property type="molecule type" value="Genomic_DNA"/>
</dbReference>
<evidence type="ECO:0000256" key="5">
    <source>
        <dbReference type="SAM" id="Phobius"/>
    </source>
</evidence>
<dbReference type="RefSeq" id="WP_379663052.1">
    <property type="nucleotide sequence ID" value="NZ_JBHUDG010000019.1"/>
</dbReference>
<proteinExistence type="predicted"/>
<evidence type="ECO:0000256" key="3">
    <source>
        <dbReference type="ARBA" id="ARBA00048267"/>
    </source>
</evidence>